<feature type="signal peptide" evidence="6">
    <location>
        <begin position="1"/>
        <end position="17"/>
    </location>
</feature>
<evidence type="ECO:0000256" key="6">
    <source>
        <dbReference type="SAM" id="SignalP"/>
    </source>
</evidence>
<organism evidence="8 9">
    <name type="scientific">Cichlidogyrus casuarinus</name>
    <dbReference type="NCBI Taxonomy" id="1844966"/>
    <lineage>
        <taxon>Eukaryota</taxon>
        <taxon>Metazoa</taxon>
        <taxon>Spiralia</taxon>
        <taxon>Lophotrochozoa</taxon>
        <taxon>Platyhelminthes</taxon>
        <taxon>Monogenea</taxon>
        <taxon>Monopisthocotylea</taxon>
        <taxon>Dactylogyridea</taxon>
        <taxon>Ancyrocephalidae</taxon>
        <taxon>Cichlidogyrus</taxon>
    </lineage>
</organism>
<dbReference type="PROSITE" id="PS01256">
    <property type="entry name" value="CULLIN_1"/>
    <property type="match status" value="1"/>
</dbReference>
<dbReference type="EMBL" id="JBJKFK010001311">
    <property type="protein sequence ID" value="KAL3313414.1"/>
    <property type="molecule type" value="Genomic_DNA"/>
</dbReference>
<reference evidence="8 9" key="1">
    <citation type="submission" date="2024-11" db="EMBL/GenBank/DDBJ databases">
        <title>Adaptive evolution of stress response genes in parasites aligns with host niche diversity.</title>
        <authorList>
            <person name="Hahn C."/>
            <person name="Resl P."/>
        </authorList>
    </citation>
    <scope>NUCLEOTIDE SEQUENCE [LARGE SCALE GENOMIC DNA]</scope>
    <source>
        <strain evidence="8">EGGRZ-B1_66</strain>
        <tissue evidence="8">Body</tissue>
    </source>
</reference>
<dbReference type="InterPro" id="IPR036388">
    <property type="entry name" value="WH-like_DNA-bd_sf"/>
</dbReference>
<keyword evidence="3" id="KW-0832">Ubl conjugation</keyword>
<dbReference type="Pfam" id="PF26557">
    <property type="entry name" value="Cullin_AB"/>
    <property type="match status" value="1"/>
</dbReference>
<dbReference type="Gene3D" id="3.30.230.130">
    <property type="entry name" value="Cullin, Chain C, Domain 2"/>
    <property type="match status" value="1"/>
</dbReference>
<dbReference type="InterPro" id="IPR059120">
    <property type="entry name" value="Cullin-like_AB"/>
</dbReference>
<keyword evidence="6" id="KW-0732">Signal</keyword>
<protein>
    <submittedName>
        <fullName evidence="8">Cullin-4B</fullName>
    </submittedName>
</protein>
<dbReference type="Gene3D" id="1.10.10.10">
    <property type="entry name" value="Winged helix-like DNA-binding domain superfamily/Winged helix DNA-binding domain"/>
    <property type="match status" value="1"/>
</dbReference>
<comment type="caution">
    <text evidence="8">The sequence shown here is derived from an EMBL/GenBank/DDBJ whole genome shotgun (WGS) entry which is preliminary data.</text>
</comment>
<name>A0ABD2Q1D4_9PLAT</name>
<dbReference type="Pfam" id="PF00888">
    <property type="entry name" value="Cullin"/>
    <property type="match status" value="1"/>
</dbReference>
<keyword evidence="9" id="KW-1185">Reference proteome</keyword>
<dbReference type="InterPro" id="IPR016157">
    <property type="entry name" value="Cullin_CS"/>
</dbReference>
<evidence type="ECO:0000256" key="4">
    <source>
        <dbReference type="PROSITE-ProRule" id="PRU00330"/>
    </source>
</evidence>
<dbReference type="InterPro" id="IPR045093">
    <property type="entry name" value="Cullin"/>
</dbReference>
<dbReference type="InterPro" id="IPR036390">
    <property type="entry name" value="WH_DNA-bd_sf"/>
</dbReference>
<accession>A0ABD2Q1D4</accession>
<dbReference type="FunFam" id="1.10.10.10:FF:000050">
    <property type="entry name" value="Cullin 4B"/>
    <property type="match status" value="1"/>
</dbReference>
<dbReference type="SMART" id="SM00182">
    <property type="entry name" value="CULLIN"/>
    <property type="match status" value="1"/>
</dbReference>
<dbReference type="Proteomes" id="UP001626550">
    <property type="component" value="Unassembled WGS sequence"/>
</dbReference>
<evidence type="ECO:0000256" key="3">
    <source>
        <dbReference type="ARBA" id="ARBA00022843"/>
    </source>
</evidence>
<dbReference type="Pfam" id="PF10557">
    <property type="entry name" value="Cullin_Nedd8"/>
    <property type="match status" value="1"/>
</dbReference>
<dbReference type="InterPro" id="IPR001373">
    <property type="entry name" value="Cullin_N"/>
</dbReference>
<dbReference type="InterPro" id="IPR016158">
    <property type="entry name" value="Cullin_homology"/>
</dbReference>
<evidence type="ECO:0000256" key="2">
    <source>
        <dbReference type="ARBA" id="ARBA00022499"/>
    </source>
</evidence>
<evidence type="ECO:0000313" key="9">
    <source>
        <dbReference type="Proteomes" id="UP001626550"/>
    </source>
</evidence>
<keyword evidence="2" id="KW-1017">Isopeptide bond</keyword>
<dbReference type="AlphaFoldDB" id="A0ABD2Q1D4"/>
<dbReference type="PANTHER" id="PTHR11932">
    <property type="entry name" value="CULLIN"/>
    <property type="match status" value="1"/>
</dbReference>
<dbReference type="SUPFAM" id="SSF46785">
    <property type="entry name" value="Winged helix' DNA-binding domain"/>
    <property type="match status" value="1"/>
</dbReference>
<dbReference type="InterPro" id="IPR036317">
    <property type="entry name" value="Cullin_homology_sf"/>
</dbReference>
<dbReference type="SMART" id="SM00884">
    <property type="entry name" value="Cullin_Nedd8"/>
    <property type="match status" value="1"/>
</dbReference>
<dbReference type="InterPro" id="IPR016159">
    <property type="entry name" value="Cullin_repeat-like_dom_sf"/>
</dbReference>
<feature type="domain" description="Cullin family profile" evidence="7">
    <location>
        <begin position="266"/>
        <end position="513"/>
    </location>
</feature>
<sequence>MLLIRSIFLFLDRQVDAHSSLLSTWDLALVLFRQNITTETTTSKVVELLLVEVKKERKKDLVDRILLRSVTRMLIALKIYDSSFKQLFITQSRQLYSTEAIDLSNSLSVPEYLQHVKSRLAEEEDRIVSYLEPHSTRPDLISVLESELIARPAEHLIESGFKKMAQGPKPKYSDLALFYRLLQRIPASQGINRLRLHFKGYVKAQVKAVVDNPGADAAKDKVMIPSLLELYTSLHEIIAEAFQADVSFGKTMQDAFAESVNARANKPAEYLAKFLDSQLRSGNKSQNEQELDRLMERTMHLFRAIEGKDIFEAFYTKELAKRLLLSKSASIDAEKAMLSKLKQECGPNYTRKLEVMFKDNELSKELSKSFQSHLHQLKVDEGRESHVLVEGVRQTLPKIDLSVHVICPSSWPPYKPNKAHHPPEMECLRSLFTAFYLGFHAGRRLTYEPSLGTCLLKANHVKKELQVSEFQALVLLQFNGRMDEEQQVLTFAQLLESTGIDEMELKRALLSLSVGKDQKILLKRPMNVEVLAEHEFQLNKNFKHKLTRIKFNQIQLAETIEEQKETEERVFADRIPTVDCCIVRIMKTRKSIEHNQLMSEIIGHLKFPLKASDIKARIENLIERDYIKRDASNQALYHYMA</sequence>
<dbReference type="FunFam" id="1.20.1310.10:FF:000002">
    <property type="entry name" value="cullin-3 isoform X1"/>
    <property type="match status" value="1"/>
</dbReference>
<dbReference type="InterPro" id="IPR019559">
    <property type="entry name" value="Cullin_neddylation_domain"/>
</dbReference>
<dbReference type="Gene3D" id="1.20.1310.10">
    <property type="entry name" value="Cullin Repeats"/>
    <property type="match status" value="3"/>
</dbReference>
<evidence type="ECO:0000256" key="5">
    <source>
        <dbReference type="RuleBase" id="RU003829"/>
    </source>
</evidence>
<gene>
    <name evidence="8" type="primary">CUL4B</name>
    <name evidence="8" type="ORF">Ciccas_007982</name>
</gene>
<dbReference type="FunFam" id="1.20.1310.10:FF:000001">
    <property type="entry name" value="Cullin 3"/>
    <property type="match status" value="1"/>
</dbReference>
<dbReference type="SUPFAM" id="SSF74788">
    <property type="entry name" value="Cullin repeat-like"/>
    <property type="match status" value="1"/>
</dbReference>
<comment type="similarity">
    <text evidence="1 4 5">Belongs to the cullin family.</text>
</comment>
<evidence type="ECO:0000256" key="1">
    <source>
        <dbReference type="ARBA" id="ARBA00006019"/>
    </source>
</evidence>
<evidence type="ECO:0000259" key="7">
    <source>
        <dbReference type="PROSITE" id="PS50069"/>
    </source>
</evidence>
<feature type="chain" id="PRO_5044882115" evidence="6">
    <location>
        <begin position="18"/>
        <end position="641"/>
    </location>
</feature>
<dbReference type="PROSITE" id="PS50069">
    <property type="entry name" value="CULLIN_2"/>
    <property type="match status" value="1"/>
</dbReference>
<evidence type="ECO:0000313" key="8">
    <source>
        <dbReference type="EMBL" id="KAL3313414.1"/>
    </source>
</evidence>
<proteinExistence type="inferred from homology"/>
<dbReference type="SUPFAM" id="SSF75632">
    <property type="entry name" value="Cullin homology domain"/>
    <property type="match status" value="1"/>
</dbReference>